<gene>
    <name evidence="2" type="ORF">EDD65_11223</name>
</gene>
<feature type="transmembrane region" description="Helical" evidence="1">
    <location>
        <begin position="90"/>
        <end position="114"/>
    </location>
</feature>
<dbReference type="OrthoDB" id="2194123at2"/>
<organism evidence="2 3">
    <name type="scientific">Keratinibaculum paraultunense</name>
    <dbReference type="NCBI Taxonomy" id="1278232"/>
    <lineage>
        <taxon>Bacteria</taxon>
        <taxon>Bacillati</taxon>
        <taxon>Bacillota</taxon>
        <taxon>Tissierellia</taxon>
        <taxon>Tissierellales</taxon>
        <taxon>Tepidimicrobiaceae</taxon>
        <taxon>Keratinibaculum</taxon>
    </lineage>
</organism>
<sequence length="145" mass="16671">MLCKSGKNNRYWGTMIVIGIVTLVFSIVSYGNFPEDAHNMYMLMGMFSGLGGTFTVVGIIKLIRYKKISVEKLKEEEIELKDERNIQVSMAAYSIANKVASFLFVIMAFLFVWLDYRTPAFISIGALYIQILAFFIARKYFNRKM</sequence>
<evidence type="ECO:0000313" key="2">
    <source>
        <dbReference type="EMBL" id="TCS87065.1"/>
    </source>
</evidence>
<comment type="caution">
    <text evidence="2">The sequence shown here is derived from an EMBL/GenBank/DDBJ whole genome shotgun (WGS) entry which is preliminary data.</text>
</comment>
<feature type="transmembrane region" description="Helical" evidence="1">
    <location>
        <begin position="39"/>
        <end position="63"/>
    </location>
</feature>
<feature type="transmembrane region" description="Helical" evidence="1">
    <location>
        <begin position="12"/>
        <end position="33"/>
    </location>
</feature>
<evidence type="ECO:0000313" key="3">
    <source>
        <dbReference type="Proteomes" id="UP000294567"/>
    </source>
</evidence>
<keyword evidence="1" id="KW-0812">Transmembrane</keyword>
<name>A0A4R3KQE1_9FIRM</name>
<keyword evidence="1" id="KW-1133">Transmembrane helix</keyword>
<dbReference type="Proteomes" id="UP000294567">
    <property type="component" value="Unassembled WGS sequence"/>
</dbReference>
<dbReference type="EMBL" id="SMAE01000012">
    <property type="protein sequence ID" value="TCS87065.1"/>
    <property type="molecule type" value="Genomic_DNA"/>
</dbReference>
<accession>A0A4R3KQE1</accession>
<reference evidence="2 3" key="1">
    <citation type="submission" date="2019-03" db="EMBL/GenBank/DDBJ databases">
        <title>Genomic Encyclopedia of Type Strains, Phase IV (KMG-IV): sequencing the most valuable type-strain genomes for metagenomic binning, comparative biology and taxonomic classification.</title>
        <authorList>
            <person name="Goeker M."/>
        </authorList>
    </citation>
    <scope>NUCLEOTIDE SEQUENCE [LARGE SCALE GENOMIC DNA]</scope>
    <source>
        <strain evidence="2 3">DSM 26752</strain>
    </source>
</reference>
<feature type="transmembrane region" description="Helical" evidence="1">
    <location>
        <begin position="120"/>
        <end position="137"/>
    </location>
</feature>
<dbReference type="RefSeq" id="WP_132029011.1">
    <property type="nucleotide sequence ID" value="NZ_CP068564.1"/>
</dbReference>
<protein>
    <submittedName>
        <fullName evidence="2">Uncharacterized protein</fullName>
    </submittedName>
</protein>
<evidence type="ECO:0000256" key="1">
    <source>
        <dbReference type="SAM" id="Phobius"/>
    </source>
</evidence>
<keyword evidence="3" id="KW-1185">Reference proteome</keyword>
<keyword evidence="1" id="KW-0472">Membrane</keyword>
<dbReference type="AlphaFoldDB" id="A0A4R3KQE1"/>
<proteinExistence type="predicted"/>